<feature type="chain" id="PRO_5003840861" description="Endonuclease YhcR N-terminal domain-containing protein" evidence="2">
    <location>
        <begin position="27"/>
        <end position="391"/>
    </location>
</feature>
<feature type="signal peptide" evidence="2">
    <location>
        <begin position="1"/>
        <end position="26"/>
    </location>
</feature>
<dbReference type="AlphaFoldDB" id="K0X7B0"/>
<evidence type="ECO:0000313" key="5">
    <source>
        <dbReference type="Proteomes" id="UP000006044"/>
    </source>
</evidence>
<evidence type="ECO:0000259" key="3">
    <source>
        <dbReference type="Pfam" id="PF19886"/>
    </source>
</evidence>
<dbReference type="STRING" id="742726.HMPREF9448_00463"/>
<feature type="region of interest" description="Disordered" evidence="1">
    <location>
        <begin position="25"/>
        <end position="46"/>
    </location>
</feature>
<dbReference type="InterPro" id="IPR045939">
    <property type="entry name" value="YhcR_N"/>
</dbReference>
<dbReference type="GeneID" id="77847808"/>
<dbReference type="Proteomes" id="UP000006044">
    <property type="component" value="Unassembled WGS sequence"/>
</dbReference>
<dbReference type="Gene3D" id="2.60.120.200">
    <property type="match status" value="1"/>
</dbReference>
<evidence type="ECO:0000256" key="2">
    <source>
        <dbReference type="SAM" id="SignalP"/>
    </source>
</evidence>
<proteinExistence type="predicted"/>
<protein>
    <recommendedName>
        <fullName evidence="3">Endonuclease YhcR N-terminal domain-containing protein</fullName>
    </recommendedName>
</protein>
<gene>
    <name evidence="4" type="ORF">HMPREF9448_00463</name>
</gene>
<reference evidence="4 5" key="1">
    <citation type="submission" date="2012-08" db="EMBL/GenBank/DDBJ databases">
        <title>The Genome Sequence of Barnesiella intestinihominis YIT 11860.</title>
        <authorList>
            <consortium name="The Broad Institute Genome Sequencing Platform"/>
            <person name="Earl A."/>
            <person name="Ward D."/>
            <person name="Feldgarden M."/>
            <person name="Gevers D."/>
            <person name="Morotomi M."/>
            <person name="Walker B."/>
            <person name="Young S.K."/>
            <person name="Zeng Q."/>
            <person name="Gargeya S."/>
            <person name="Fitzgerald M."/>
            <person name="Haas B."/>
            <person name="Abouelleil A."/>
            <person name="Alvarado L."/>
            <person name="Arachchi H.M."/>
            <person name="Berlin A.M."/>
            <person name="Chapman S.B."/>
            <person name="Goldberg J."/>
            <person name="Griggs A."/>
            <person name="Gujja S."/>
            <person name="Hansen M."/>
            <person name="Howarth C."/>
            <person name="Imamovic A."/>
            <person name="Larimer J."/>
            <person name="McCowen C."/>
            <person name="Montmayeur A."/>
            <person name="Murphy C."/>
            <person name="Neiman D."/>
            <person name="Pearson M."/>
            <person name="Priest M."/>
            <person name="Roberts A."/>
            <person name="Saif S."/>
            <person name="Shea T."/>
            <person name="Sisk P."/>
            <person name="Sykes S."/>
            <person name="Wortman J."/>
            <person name="Nusbaum C."/>
            <person name="Birren B."/>
        </authorList>
    </citation>
    <scope>NUCLEOTIDE SEQUENCE [LARGE SCALE GENOMIC DNA]</scope>
    <source>
        <strain evidence="4 5">YIT 11860</strain>
    </source>
</reference>
<comment type="caution">
    <text evidence="4">The sequence shown here is derived from an EMBL/GenBank/DDBJ whole genome shotgun (WGS) entry which is preliminary data.</text>
</comment>
<dbReference type="NCBIfam" id="NF038128">
    <property type="entry name" value="choice_anch_J"/>
    <property type="match status" value="1"/>
</dbReference>
<organism evidence="4 5">
    <name type="scientific">Barnesiella intestinihominis YIT 11860</name>
    <dbReference type="NCBI Taxonomy" id="742726"/>
    <lineage>
        <taxon>Bacteria</taxon>
        <taxon>Pseudomonadati</taxon>
        <taxon>Bacteroidota</taxon>
        <taxon>Bacteroidia</taxon>
        <taxon>Bacteroidales</taxon>
        <taxon>Barnesiellaceae</taxon>
        <taxon>Barnesiella</taxon>
    </lineage>
</organism>
<name>K0X7B0_9BACT</name>
<keyword evidence="2" id="KW-0732">Signal</keyword>
<dbReference type="Pfam" id="PF19886">
    <property type="entry name" value="DUF6359"/>
    <property type="match status" value="1"/>
</dbReference>
<accession>K0X7B0</accession>
<dbReference type="HOGENOM" id="CLU_707253_0_0_10"/>
<sequence length="391" mass="42558">MKKMRKFAWIFMAAMTVAGFSACSNSEDEDLPGTGGDGGEGGNPSTPSVVVKDTIYQFNNIEAEYTPINELCPGWTHEIISPSDDDRTWQSKIFTSKTDGSVDKYIQATAHDSSDKNAGLAYDWWMISPALNVKEADKKIFSFYSQGAYWQNSTKLEVYVMNEPKSTASSKVKLEVNLATEANANPVGSSPFGGWVASGNISLEGKGDIVYIGFHYTAEGGKGKSTTYCIDDFAFGRNQVAHFIEEGVEPEPTPEVDWTKAKTVAEALEIANGETFAVKGYVVGCIKNNPSKTSYKSFDEAKQAGDIEWVGAAEFTGYSQVFIADNAEETDGSKCLLVKLNDTDAAKSLRDAAKLEGHPERIGMTVYVNGLKKANYGLPGIREIDAFKVEE</sequence>
<dbReference type="EMBL" id="ADLE01000001">
    <property type="protein sequence ID" value="EJZ66286.1"/>
    <property type="molecule type" value="Genomic_DNA"/>
</dbReference>
<evidence type="ECO:0000313" key="4">
    <source>
        <dbReference type="EMBL" id="EJZ66286.1"/>
    </source>
</evidence>
<feature type="compositionally biased region" description="Gly residues" evidence="1">
    <location>
        <begin position="33"/>
        <end position="42"/>
    </location>
</feature>
<feature type="domain" description="Endonuclease YhcR N-terminal" evidence="3">
    <location>
        <begin position="263"/>
        <end position="389"/>
    </location>
</feature>
<evidence type="ECO:0000256" key="1">
    <source>
        <dbReference type="SAM" id="MobiDB-lite"/>
    </source>
</evidence>
<dbReference type="RefSeq" id="WP_008860960.1">
    <property type="nucleotide sequence ID" value="NZ_JH815203.1"/>
</dbReference>
<dbReference type="PROSITE" id="PS51257">
    <property type="entry name" value="PROKAR_LIPOPROTEIN"/>
    <property type="match status" value="1"/>
</dbReference>
<dbReference type="OrthoDB" id="1090365at2"/>
<keyword evidence="5" id="KW-1185">Reference proteome</keyword>